<dbReference type="Pfam" id="PF03732">
    <property type="entry name" value="Retrotrans_gag"/>
    <property type="match status" value="1"/>
</dbReference>
<dbReference type="PANTHER" id="PTHR33223">
    <property type="entry name" value="CCHC-TYPE DOMAIN-CONTAINING PROTEIN"/>
    <property type="match status" value="1"/>
</dbReference>
<feature type="region of interest" description="Disordered" evidence="1">
    <location>
        <begin position="300"/>
        <end position="444"/>
    </location>
</feature>
<dbReference type="EnsemblPlants" id="AUR62020139-RA">
    <property type="protein sequence ID" value="AUR62020139-RA:cds"/>
    <property type="gene ID" value="AUR62020139"/>
</dbReference>
<reference evidence="3" key="1">
    <citation type="journal article" date="2017" name="Nature">
        <title>The genome of Chenopodium quinoa.</title>
        <authorList>
            <person name="Jarvis D.E."/>
            <person name="Ho Y.S."/>
            <person name="Lightfoot D.J."/>
            <person name="Schmoeckel S.M."/>
            <person name="Li B."/>
            <person name="Borm T.J.A."/>
            <person name="Ohyanagi H."/>
            <person name="Mineta K."/>
            <person name="Michell C.T."/>
            <person name="Saber N."/>
            <person name="Kharbatia N.M."/>
            <person name="Rupper R.R."/>
            <person name="Sharp A.R."/>
            <person name="Dally N."/>
            <person name="Boughton B.A."/>
            <person name="Woo Y.H."/>
            <person name="Gao G."/>
            <person name="Schijlen E.G.W.M."/>
            <person name="Guo X."/>
            <person name="Momin A.A."/>
            <person name="Negrao S."/>
            <person name="Al-Babili S."/>
            <person name="Gehring C."/>
            <person name="Roessner U."/>
            <person name="Jung C."/>
            <person name="Murphy K."/>
            <person name="Arold S.T."/>
            <person name="Gojobori T."/>
            <person name="van der Linden C.G."/>
            <person name="van Loo E.N."/>
            <person name="Jellen E.N."/>
            <person name="Maughan P.J."/>
            <person name="Tester M."/>
        </authorList>
    </citation>
    <scope>NUCLEOTIDE SEQUENCE [LARGE SCALE GENOMIC DNA]</scope>
    <source>
        <strain evidence="3">cv. PI 614886</strain>
    </source>
</reference>
<keyword evidence="4" id="KW-1185">Reference proteome</keyword>
<feature type="compositionally biased region" description="Basic and acidic residues" evidence="1">
    <location>
        <begin position="273"/>
        <end position="288"/>
    </location>
</feature>
<dbReference type="InterPro" id="IPR005162">
    <property type="entry name" value="Retrotrans_gag_dom"/>
</dbReference>
<sequence length="444" mass="50248">MIATQFKKHFIAGSRQTKTSVHLMTVKQGENESLKDYIKRFNTESQLIPDLQDNVAFTALLVGLKSNKLKFELVHDKVSTFSEAMERAERIIEASEVCKAPVENNKGKRRQEDNYHDNRNRRPRRAESDDEGPKYNADRREIYLDIKHKAILPKPNPMNTPIEQRNKKLWCEYHKECGHTTRSCRELKRALDKLDEEGKLNRYLKSPLNDKQSGASKEVQEAHSSADTNISINVIAGGFGSRGLSNRARKSHLRSLEEPIYDIGTPSSTPKDPLMEDKGAKRKAMDIDEPQHPIMSIYMAESPKQYGRPKPIEEDESIPLGDDPARTMRVGKNLDPQLKKEIIQVKTKPRAREATPRPYPLQRAPSSAPPHRPREQGHPQSPPQRPHIQSQTGNQYKPKTSSIQQLPPPSFAPLSSEPQQDHSSSGPARLSSPSALWRSAPSLP</sequence>
<dbReference type="Proteomes" id="UP000596660">
    <property type="component" value="Unplaced"/>
</dbReference>
<dbReference type="Gramene" id="AUR62020139-RA">
    <property type="protein sequence ID" value="AUR62020139-RA:cds"/>
    <property type="gene ID" value="AUR62020139"/>
</dbReference>
<dbReference type="OMA" id="EICTIYD"/>
<evidence type="ECO:0000313" key="4">
    <source>
        <dbReference type="Proteomes" id="UP000596660"/>
    </source>
</evidence>
<accession>A0A803LXD8</accession>
<feature type="compositionally biased region" description="Low complexity" evidence="1">
    <location>
        <begin position="423"/>
        <end position="436"/>
    </location>
</feature>
<feature type="domain" description="Retrotransposon gag" evidence="2">
    <location>
        <begin position="4"/>
        <end position="65"/>
    </location>
</feature>
<organism evidence="3 4">
    <name type="scientific">Chenopodium quinoa</name>
    <name type="common">Quinoa</name>
    <dbReference type="NCBI Taxonomy" id="63459"/>
    <lineage>
        <taxon>Eukaryota</taxon>
        <taxon>Viridiplantae</taxon>
        <taxon>Streptophyta</taxon>
        <taxon>Embryophyta</taxon>
        <taxon>Tracheophyta</taxon>
        <taxon>Spermatophyta</taxon>
        <taxon>Magnoliopsida</taxon>
        <taxon>eudicotyledons</taxon>
        <taxon>Gunneridae</taxon>
        <taxon>Pentapetalae</taxon>
        <taxon>Caryophyllales</taxon>
        <taxon>Chenopodiaceae</taxon>
        <taxon>Chenopodioideae</taxon>
        <taxon>Atripliceae</taxon>
        <taxon>Chenopodium</taxon>
    </lineage>
</organism>
<feature type="region of interest" description="Disordered" evidence="1">
    <location>
        <begin position="102"/>
        <end position="136"/>
    </location>
</feature>
<feature type="region of interest" description="Disordered" evidence="1">
    <location>
        <begin position="261"/>
        <end position="288"/>
    </location>
</feature>
<evidence type="ECO:0000256" key="1">
    <source>
        <dbReference type="SAM" id="MobiDB-lite"/>
    </source>
</evidence>
<dbReference type="AlphaFoldDB" id="A0A803LXD8"/>
<name>A0A803LXD8_CHEQI</name>
<feature type="compositionally biased region" description="Basic and acidic residues" evidence="1">
    <location>
        <begin position="110"/>
        <end position="136"/>
    </location>
</feature>
<evidence type="ECO:0000259" key="2">
    <source>
        <dbReference type="Pfam" id="PF03732"/>
    </source>
</evidence>
<dbReference type="PANTHER" id="PTHR33223:SF10">
    <property type="entry name" value="AMINOTRANSFERASE-LIKE PLANT MOBILE DOMAIN-CONTAINING PROTEIN"/>
    <property type="match status" value="1"/>
</dbReference>
<reference evidence="3" key="2">
    <citation type="submission" date="2021-03" db="UniProtKB">
        <authorList>
            <consortium name="EnsemblPlants"/>
        </authorList>
    </citation>
    <scope>IDENTIFICATION</scope>
</reference>
<protein>
    <recommendedName>
        <fullName evidence="2">Retrotransposon gag domain-containing protein</fullName>
    </recommendedName>
</protein>
<feature type="compositionally biased region" description="Polar residues" evidence="1">
    <location>
        <begin position="387"/>
        <end position="405"/>
    </location>
</feature>
<evidence type="ECO:0000313" key="3">
    <source>
        <dbReference type="EnsemblPlants" id="AUR62020139-RA:cds"/>
    </source>
</evidence>
<proteinExistence type="predicted"/>